<dbReference type="Pfam" id="PF04143">
    <property type="entry name" value="Sulf_transp"/>
    <property type="match status" value="2"/>
</dbReference>
<dbReference type="EMBL" id="BAAACI010000002">
    <property type="protein sequence ID" value="GAA0770398.1"/>
    <property type="molecule type" value="Genomic_DNA"/>
</dbReference>
<keyword evidence="1" id="KW-0472">Membrane</keyword>
<name>A0ABP3VV45_CLOSU</name>
<protein>
    <submittedName>
        <fullName evidence="2">YedE family putative selenium transporter</fullName>
    </submittedName>
</protein>
<feature type="transmembrane region" description="Helical" evidence="1">
    <location>
        <begin position="265"/>
        <end position="284"/>
    </location>
</feature>
<dbReference type="RefSeq" id="WP_343824827.1">
    <property type="nucleotide sequence ID" value="NZ_BAAACI010000002.1"/>
</dbReference>
<feature type="transmembrane region" description="Helical" evidence="1">
    <location>
        <begin position="7"/>
        <end position="25"/>
    </location>
</feature>
<sequence length="365" mass="38554">MKEKRGIILAGGIIGLLSVALVYLGNPKNMGACIACFLRDIAGAVGLHRAEVVQYIRPEVLGIVLGAFIIALFTKEFKVKGGSSPFLRFILGAIVMIGALVFLGCPLRMVLRIAGGDLNAIVGLLGFAAGIFIGIQFLNRGFTLKRNYNLNTAEGYAMPVIAIMLLVLLISAPAFIFFSAKGPGSMHAPIWFALAAGLIIGIVSQRTRLCMVGGIRDLIMFKDSYLMWGFVSIFVVTLIGNLVLGDFKLGFVEQPIAHNDALWNFMGMLVAGWGSVLLGGCPLRQLILAGEGNADSAITVMGMIVGAAFAHNFKLASSGEGPTGNGKIAIFIGIAILLGISYFCMNKSFNISKSKADSKGGVSIG</sequence>
<organism evidence="2 3">
    <name type="scientific">Clostridium subterminale</name>
    <dbReference type="NCBI Taxonomy" id="1550"/>
    <lineage>
        <taxon>Bacteria</taxon>
        <taxon>Bacillati</taxon>
        <taxon>Bacillota</taxon>
        <taxon>Clostridia</taxon>
        <taxon>Eubacteriales</taxon>
        <taxon>Clostridiaceae</taxon>
        <taxon>Clostridium</taxon>
    </lineage>
</organism>
<evidence type="ECO:0000256" key="1">
    <source>
        <dbReference type="SAM" id="Phobius"/>
    </source>
</evidence>
<keyword evidence="1" id="KW-0812">Transmembrane</keyword>
<evidence type="ECO:0000313" key="2">
    <source>
        <dbReference type="EMBL" id="GAA0770398.1"/>
    </source>
</evidence>
<gene>
    <name evidence="2" type="primary">yedE</name>
    <name evidence="2" type="ORF">GCM10008908_13110</name>
</gene>
<feature type="transmembrane region" description="Helical" evidence="1">
    <location>
        <begin position="86"/>
        <end position="109"/>
    </location>
</feature>
<keyword evidence="3" id="KW-1185">Reference proteome</keyword>
<feature type="transmembrane region" description="Helical" evidence="1">
    <location>
        <begin position="225"/>
        <end position="245"/>
    </location>
</feature>
<feature type="transmembrane region" description="Helical" evidence="1">
    <location>
        <begin position="186"/>
        <end position="204"/>
    </location>
</feature>
<keyword evidence="1" id="KW-1133">Transmembrane helix</keyword>
<dbReference type="Proteomes" id="UP001501047">
    <property type="component" value="Unassembled WGS sequence"/>
</dbReference>
<reference evidence="3" key="1">
    <citation type="journal article" date="2019" name="Int. J. Syst. Evol. Microbiol.">
        <title>The Global Catalogue of Microorganisms (GCM) 10K type strain sequencing project: providing services to taxonomists for standard genome sequencing and annotation.</title>
        <authorList>
            <consortium name="The Broad Institute Genomics Platform"/>
            <consortium name="The Broad Institute Genome Sequencing Center for Infectious Disease"/>
            <person name="Wu L."/>
            <person name="Ma J."/>
        </authorList>
    </citation>
    <scope>NUCLEOTIDE SEQUENCE [LARGE SCALE GENOMIC DNA]</scope>
    <source>
        <strain evidence="3">JCM 1417</strain>
    </source>
</reference>
<proteinExistence type="predicted"/>
<comment type="caution">
    <text evidence="2">The sequence shown here is derived from an EMBL/GenBank/DDBJ whole genome shotgun (WGS) entry which is preliminary data.</text>
</comment>
<feature type="transmembrane region" description="Helical" evidence="1">
    <location>
        <begin position="55"/>
        <end position="74"/>
    </location>
</feature>
<evidence type="ECO:0000313" key="3">
    <source>
        <dbReference type="Proteomes" id="UP001501047"/>
    </source>
</evidence>
<feature type="transmembrane region" description="Helical" evidence="1">
    <location>
        <begin position="296"/>
        <end position="316"/>
    </location>
</feature>
<feature type="transmembrane region" description="Helical" evidence="1">
    <location>
        <begin position="160"/>
        <end position="180"/>
    </location>
</feature>
<feature type="transmembrane region" description="Helical" evidence="1">
    <location>
        <begin position="328"/>
        <end position="345"/>
    </location>
</feature>
<dbReference type="InterPro" id="IPR007272">
    <property type="entry name" value="Sulf_transp_TsuA/YedE"/>
</dbReference>
<dbReference type="InterPro" id="IPR026366">
    <property type="entry name" value="Seleno_YedE"/>
</dbReference>
<feature type="transmembrane region" description="Helical" evidence="1">
    <location>
        <begin position="121"/>
        <end position="139"/>
    </location>
</feature>
<accession>A0ABP3VV45</accession>
<dbReference type="NCBIfam" id="TIGR04112">
    <property type="entry name" value="seleno_YedE"/>
    <property type="match status" value="1"/>
</dbReference>